<dbReference type="EMBL" id="CAJVPK010000107">
    <property type="protein sequence ID" value="CAG8450145.1"/>
    <property type="molecule type" value="Genomic_DNA"/>
</dbReference>
<proteinExistence type="predicted"/>
<dbReference type="Gene3D" id="3.30.710.10">
    <property type="entry name" value="Potassium Channel Kv1.1, Chain A"/>
    <property type="match status" value="1"/>
</dbReference>
<feature type="compositionally biased region" description="Low complexity" evidence="1">
    <location>
        <begin position="89"/>
        <end position="100"/>
    </location>
</feature>
<dbReference type="InterPro" id="IPR000210">
    <property type="entry name" value="BTB/POZ_dom"/>
</dbReference>
<accession>A0A9N8VBU2</accession>
<feature type="domain" description="BTB" evidence="2">
    <location>
        <begin position="317"/>
        <end position="386"/>
    </location>
</feature>
<dbReference type="Proteomes" id="UP000789706">
    <property type="component" value="Unassembled WGS sequence"/>
</dbReference>
<sequence length="442" mass="52796">MLKIKILMKNKILNIFRKNKSISNQEILTLSLQEESKISDNLQEESNHQELEIHDNQHQESNRQELETQDNQLRESNKQELEMHDNHQQEQQGGEQQGEQQGEKQQGEKQQGEQQGEKQQGEQQGEKQQERQETTNSLKSYHEETLKQKQKKKREYKQFSYTWVVKDFQNLYADKNVNTHISLYLAPVQSLYERQNNITSRIAKWRFEIYRINNEESGDQMAGLTKLVCHQDVIQEKFTFFSEEPNWGIVKFCDFNTISTNLNSNPMEKVDLVFRVHFLDKNENFSTTDDSIDNLNIDLLLKLGPSLKNYFNNEKFSDVEFTFSDTEEKLRASKIVLASRSKYFNTMFNGYWVESNVNTIYIKDVSYIVFKTIIYFLYTGQIDKNLNFDIFKNVYYEADMREIPELTKIITWINLCKKSMEKFKEYRENEEIIRNWKYAMDR</sequence>
<reference evidence="3" key="1">
    <citation type="submission" date="2021-06" db="EMBL/GenBank/DDBJ databases">
        <authorList>
            <person name="Kallberg Y."/>
            <person name="Tangrot J."/>
            <person name="Rosling A."/>
        </authorList>
    </citation>
    <scope>NUCLEOTIDE SEQUENCE</scope>
    <source>
        <strain evidence="3">AZ414A</strain>
    </source>
</reference>
<dbReference type="SMART" id="SM00225">
    <property type="entry name" value="BTB"/>
    <property type="match status" value="1"/>
</dbReference>
<evidence type="ECO:0000256" key="1">
    <source>
        <dbReference type="SAM" id="MobiDB-lite"/>
    </source>
</evidence>
<organism evidence="3 4">
    <name type="scientific">Diversispora eburnea</name>
    <dbReference type="NCBI Taxonomy" id="1213867"/>
    <lineage>
        <taxon>Eukaryota</taxon>
        <taxon>Fungi</taxon>
        <taxon>Fungi incertae sedis</taxon>
        <taxon>Mucoromycota</taxon>
        <taxon>Glomeromycotina</taxon>
        <taxon>Glomeromycetes</taxon>
        <taxon>Diversisporales</taxon>
        <taxon>Diversisporaceae</taxon>
        <taxon>Diversispora</taxon>
    </lineage>
</organism>
<keyword evidence="4" id="KW-1185">Reference proteome</keyword>
<dbReference type="OrthoDB" id="6359816at2759"/>
<dbReference type="PROSITE" id="PS50097">
    <property type="entry name" value="BTB"/>
    <property type="match status" value="1"/>
</dbReference>
<evidence type="ECO:0000313" key="4">
    <source>
        <dbReference type="Proteomes" id="UP000789706"/>
    </source>
</evidence>
<name>A0A9N8VBU2_9GLOM</name>
<feature type="compositionally biased region" description="Basic and acidic residues" evidence="1">
    <location>
        <begin position="45"/>
        <end position="88"/>
    </location>
</feature>
<gene>
    <name evidence="3" type="ORF">DEBURN_LOCUS2075</name>
</gene>
<dbReference type="Pfam" id="PF00651">
    <property type="entry name" value="BTB"/>
    <property type="match status" value="1"/>
</dbReference>
<dbReference type="CDD" id="cd18186">
    <property type="entry name" value="BTB_POZ_ZBTB_KLHL-like"/>
    <property type="match status" value="1"/>
</dbReference>
<dbReference type="AlphaFoldDB" id="A0A9N8VBU2"/>
<evidence type="ECO:0000259" key="2">
    <source>
        <dbReference type="PROSITE" id="PS50097"/>
    </source>
</evidence>
<comment type="caution">
    <text evidence="3">The sequence shown here is derived from an EMBL/GenBank/DDBJ whole genome shotgun (WGS) entry which is preliminary data.</text>
</comment>
<dbReference type="PANTHER" id="PTHR24413">
    <property type="entry name" value="SPECKLE-TYPE POZ PROTEIN"/>
    <property type="match status" value="1"/>
</dbReference>
<feature type="region of interest" description="Disordered" evidence="1">
    <location>
        <begin position="41"/>
        <end position="149"/>
    </location>
</feature>
<feature type="compositionally biased region" description="Basic and acidic residues" evidence="1">
    <location>
        <begin position="101"/>
        <end position="133"/>
    </location>
</feature>
<evidence type="ECO:0000313" key="3">
    <source>
        <dbReference type="EMBL" id="CAG8450145.1"/>
    </source>
</evidence>
<protein>
    <submittedName>
        <fullName evidence="3">3389_t:CDS:1</fullName>
    </submittedName>
</protein>
<dbReference type="SUPFAM" id="SSF54695">
    <property type="entry name" value="POZ domain"/>
    <property type="match status" value="1"/>
</dbReference>
<dbReference type="InterPro" id="IPR011333">
    <property type="entry name" value="SKP1/BTB/POZ_sf"/>
</dbReference>